<dbReference type="AlphaFoldDB" id="G7WI84"/>
<dbReference type="CDD" id="cd06338">
    <property type="entry name" value="PBP1_ABC_ligand_binding-like"/>
    <property type="match status" value="1"/>
</dbReference>
<protein>
    <submittedName>
        <fullName evidence="5">ABC-type branched-chain amino acid transport system, periplasmic component</fullName>
    </submittedName>
</protein>
<dbReference type="InterPro" id="IPR051010">
    <property type="entry name" value="BCAA_transport"/>
</dbReference>
<reference evidence="6" key="1">
    <citation type="submission" date="2011-11" db="EMBL/GenBank/DDBJ databases">
        <title>Complete sequence of Desulfosporosinus orientis DSM 765.</title>
        <authorList>
            <person name="Lucas S."/>
            <person name="Han J."/>
            <person name="Lapidus A."/>
            <person name="Cheng J.-F."/>
            <person name="Goodwin L."/>
            <person name="Pitluck S."/>
            <person name="Peters L."/>
            <person name="Ovchinnikova G."/>
            <person name="Teshima H."/>
            <person name="Detter J.C."/>
            <person name="Han C."/>
            <person name="Tapia R."/>
            <person name="Land M."/>
            <person name="Hauser L."/>
            <person name="Kyrpides N."/>
            <person name="Ivanova N."/>
            <person name="Pagani I."/>
            <person name="Pester M."/>
            <person name="Spring S."/>
            <person name="Ollivier B."/>
            <person name="Rattei T."/>
            <person name="Klenk H.-P."/>
            <person name="Wagner M."/>
            <person name="Loy A."/>
            <person name="Woyke T."/>
        </authorList>
    </citation>
    <scope>NUCLEOTIDE SEQUENCE [LARGE SCALE GENOMIC DNA]</scope>
    <source>
        <strain evidence="6">ATCC 19365 / DSM 765 / NCIMB 8382 / VKM B-1628</strain>
    </source>
</reference>
<dbReference type="Proteomes" id="UP000006346">
    <property type="component" value="Chromosome"/>
</dbReference>
<dbReference type="SUPFAM" id="SSF53822">
    <property type="entry name" value="Periplasmic binding protein-like I"/>
    <property type="match status" value="1"/>
</dbReference>
<keyword evidence="6" id="KW-1185">Reference proteome</keyword>
<evidence type="ECO:0000313" key="5">
    <source>
        <dbReference type="EMBL" id="AET68532.1"/>
    </source>
</evidence>
<dbReference type="PANTHER" id="PTHR30483">
    <property type="entry name" value="LEUCINE-SPECIFIC-BINDING PROTEIN"/>
    <property type="match status" value="1"/>
</dbReference>
<feature type="signal peptide" evidence="3">
    <location>
        <begin position="1"/>
        <end position="26"/>
    </location>
</feature>
<proteinExistence type="inferred from homology"/>
<dbReference type="STRING" id="768706.Desor_3010"/>
<evidence type="ECO:0000256" key="3">
    <source>
        <dbReference type="SAM" id="SignalP"/>
    </source>
</evidence>
<name>G7WI84_DESOD</name>
<feature type="domain" description="Leucine-binding protein" evidence="4">
    <location>
        <begin position="44"/>
        <end position="399"/>
    </location>
</feature>
<dbReference type="RefSeq" id="WP_014185340.1">
    <property type="nucleotide sequence ID" value="NC_016584.1"/>
</dbReference>
<evidence type="ECO:0000256" key="1">
    <source>
        <dbReference type="ARBA" id="ARBA00010062"/>
    </source>
</evidence>
<dbReference type="InterPro" id="IPR028082">
    <property type="entry name" value="Peripla_BP_I"/>
</dbReference>
<evidence type="ECO:0000259" key="4">
    <source>
        <dbReference type="Pfam" id="PF13458"/>
    </source>
</evidence>
<evidence type="ECO:0000256" key="2">
    <source>
        <dbReference type="ARBA" id="ARBA00022729"/>
    </source>
</evidence>
<dbReference type="PANTHER" id="PTHR30483:SF37">
    <property type="entry name" value="ABC TRANSPORTER SUBSTRATE-BINDING PROTEIN"/>
    <property type="match status" value="1"/>
</dbReference>
<dbReference type="KEGG" id="dor:Desor_3010"/>
<dbReference type="HOGENOM" id="CLU_027128_4_1_9"/>
<accession>G7WI84</accession>
<sequence>MFKKFSIKHVLALVMTVGLIGTSAGCGSAPSGGTASSDARDYFKVGVITSLSGAEVEGGNLTKYGYDLWADTVNQKGGIKVGDKSYQVKLVYADDQSDPSAGANAAERMITSEKVDFILGPYTSGVTKAVAPILDKYKVPMITGSAESPSIWTQKFAYTFGTIPAADLTAISPLETLSKVPNPPKTIAILGVNDAFSKAVAEAFKASAEKNGMTVVKYDIVPAGTDFTPLISAWKQLNPDVVAVGGHETEHMQIIKGAKSLGLMPKAFVMHYGITNPDFTKNLGKDADYVFGAAPWTPSLQLQDNLFGTVQDYVKAYQAKYNAVPDYTAAGCSTTGESFMAALAEIGAKPPLSDQQREQLAKALEKTEVNTVFGTIKFATEGNWYHDNVGQKAMVVQMVNGEQVVVGPENMKVKDPIYPVPALNAR</sequence>
<organism evidence="5 6">
    <name type="scientific">Desulfosporosinus orientis (strain ATCC 19365 / DSM 765 / NCIMB 8382 / VKM B-1628 / Singapore I)</name>
    <name type="common">Desulfotomaculum orientis</name>
    <dbReference type="NCBI Taxonomy" id="768706"/>
    <lineage>
        <taxon>Bacteria</taxon>
        <taxon>Bacillati</taxon>
        <taxon>Bacillota</taxon>
        <taxon>Clostridia</taxon>
        <taxon>Eubacteriales</taxon>
        <taxon>Desulfitobacteriaceae</taxon>
        <taxon>Desulfosporosinus</taxon>
    </lineage>
</organism>
<gene>
    <name evidence="5" type="ordered locus">Desor_3010</name>
</gene>
<dbReference type="InterPro" id="IPR028081">
    <property type="entry name" value="Leu-bd"/>
</dbReference>
<dbReference type="PROSITE" id="PS51257">
    <property type="entry name" value="PROKAR_LIPOPROTEIN"/>
    <property type="match status" value="1"/>
</dbReference>
<comment type="similarity">
    <text evidence="1">Belongs to the leucine-binding protein family.</text>
</comment>
<dbReference type="eggNOG" id="COG0683">
    <property type="taxonomic scope" value="Bacteria"/>
</dbReference>
<feature type="chain" id="PRO_5038522739" evidence="3">
    <location>
        <begin position="27"/>
        <end position="426"/>
    </location>
</feature>
<dbReference type="PATRIC" id="fig|768706.3.peg.3025"/>
<reference evidence="5 6" key="2">
    <citation type="journal article" date="2012" name="J. Bacteriol.">
        <title>Complete genome sequences of Desulfosporosinus orientis DSM765T, Desulfosporosinus youngiae DSM17734T, Desulfosporosinus meridiei DSM13257T, and Desulfosporosinus acidiphilus DSM22704T.</title>
        <authorList>
            <person name="Pester M."/>
            <person name="Brambilla E."/>
            <person name="Alazard D."/>
            <person name="Rattei T."/>
            <person name="Weinmaier T."/>
            <person name="Han J."/>
            <person name="Lucas S."/>
            <person name="Lapidus A."/>
            <person name="Cheng J.F."/>
            <person name="Goodwin L."/>
            <person name="Pitluck S."/>
            <person name="Peters L."/>
            <person name="Ovchinnikova G."/>
            <person name="Teshima H."/>
            <person name="Detter J.C."/>
            <person name="Han C.S."/>
            <person name="Tapia R."/>
            <person name="Land M.L."/>
            <person name="Hauser L."/>
            <person name="Kyrpides N.C."/>
            <person name="Ivanova N.N."/>
            <person name="Pagani I."/>
            <person name="Huntmann M."/>
            <person name="Wei C.L."/>
            <person name="Davenport K.W."/>
            <person name="Daligault H."/>
            <person name="Chain P.S."/>
            <person name="Chen A."/>
            <person name="Mavromatis K."/>
            <person name="Markowitz V."/>
            <person name="Szeto E."/>
            <person name="Mikhailova N."/>
            <person name="Pati A."/>
            <person name="Wagner M."/>
            <person name="Woyke T."/>
            <person name="Ollivier B."/>
            <person name="Klenk H.P."/>
            <person name="Spring S."/>
            <person name="Loy A."/>
        </authorList>
    </citation>
    <scope>NUCLEOTIDE SEQUENCE [LARGE SCALE GENOMIC DNA]</scope>
    <source>
        <strain evidence="6">ATCC 19365 / DSM 765 / NCIMB 8382 / VKM B-1628</strain>
    </source>
</reference>
<evidence type="ECO:0000313" key="6">
    <source>
        <dbReference type="Proteomes" id="UP000006346"/>
    </source>
</evidence>
<dbReference type="Pfam" id="PF13458">
    <property type="entry name" value="Peripla_BP_6"/>
    <property type="match status" value="1"/>
</dbReference>
<dbReference type="Gene3D" id="3.40.50.2300">
    <property type="match status" value="2"/>
</dbReference>
<keyword evidence="2 3" id="KW-0732">Signal</keyword>
<dbReference type="EMBL" id="CP003108">
    <property type="protein sequence ID" value="AET68532.1"/>
    <property type="molecule type" value="Genomic_DNA"/>
</dbReference>